<proteinExistence type="predicted"/>
<dbReference type="Proteomes" id="UP000034600">
    <property type="component" value="Unassembled WGS sequence"/>
</dbReference>
<evidence type="ECO:0000313" key="3">
    <source>
        <dbReference type="EMBL" id="KKU98103.1"/>
    </source>
</evidence>
<evidence type="ECO:0000313" key="4">
    <source>
        <dbReference type="Proteomes" id="UP000034600"/>
    </source>
</evidence>
<dbReference type="AlphaFoldDB" id="A0A0G1X673"/>
<feature type="region of interest" description="Disordered" evidence="1">
    <location>
        <begin position="200"/>
        <end position="292"/>
    </location>
</feature>
<sequence length="467" mass="52685">MPLWFINPSRKRKMKKNPYGKCPKCHVVLTPSGRVCAFCRGKALKKNPFTTSARKLQARRQARWLATGGKLDSLWESEKERSRKDRKKQVYKKRHNKTGKFSKNPYKKGKSMKRRRPSLKRLIARAKARLYGAARKQRIKGLRKKYRKNPWVGRGKNRRWQKRGGLDLAIRLAARAQREAVRKHGYSPSAKRAVTRFKKKAAKAYKKRLAAWRRQSKAMSPKRRPSRKSPKRKAVKRARRKAVSRVSKSRKRSLAGKKAARTRARKKAARRAAGRKAARKRKRKSGGRKMARKFRRLKHGRRTKKRHGRGVRALARSRRSIKYSRRHGSGAARRYLKRYRMRSNPIAMLKDIASNVLPLAAAFFGARFVSSKVPGLPVVGPLLGNLGSGAPVAVAGAVAIGAHFLTKKVSALAKYRSAIMSGAGLNVLFTAIDAFAPASIKGFLGMGDSGVYDEALGNYTSDVAGYE</sequence>
<comment type="caution">
    <text evidence="3">The sequence shown here is derived from an EMBL/GenBank/DDBJ whole genome shotgun (WGS) entry which is preliminary data.</text>
</comment>
<keyword evidence="2" id="KW-0472">Membrane</keyword>
<feature type="non-terminal residue" evidence="3">
    <location>
        <position position="467"/>
    </location>
</feature>
<keyword evidence="2" id="KW-1133">Transmembrane helix</keyword>
<accession>A0A0G1X673</accession>
<feature type="transmembrane region" description="Helical" evidence="2">
    <location>
        <begin position="418"/>
        <end position="440"/>
    </location>
</feature>
<feature type="region of interest" description="Disordered" evidence="1">
    <location>
        <begin position="77"/>
        <end position="116"/>
    </location>
</feature>
<feature type="transmembrane region" description="Helical" evidence="2">
    <location>
        <begin position="387"/>
        <end position="406"/>
    </location>
</feature>
<evidence type="ECO:0000256" key="2">
    <source>
        <dbReference type="SAM" id="Phobius"/>
    </source>
</evidence>
<feature type="compositionally biased region" description="Basic residues" evidence="1">
    <location>
        <begin position="84"/>
        <end position="116"/>
    </location>
</feature>
<gene>
    <name evidence="3" type="ORF">UY32_C0034G0001</name>
</gene>
<organism evidence="3 4">
    <name type="scientific">Candidatus Jorgensenbacteria bacterium GW2011_GWC1_48_8</name>
    <dbReference type="NCBI Taxonomy" id="1618666"/>
    <lineage>
        <taxon>Bacteria</taxon>
        <taxon>Candidatus Joergenseniibacteriota</taxon>
    </lineage>
</organism>
<reference evidence="3 4" key="1">
    <citation type="journal article" date="2015" name="Nature">
        <title>rRNA introns, odd ribosomes, and small enigmatic genomes across a large radiation of phyla.</title>
        <authorList>
            <person name="Brown C.T."/>
            <person name="Hug L.A."/>
            <person name="Thomas B.C."/>
            <person name="Sharon I."/>
            <person name="Castelle C.J."/>
            <person name="Singh A."/>
            <person name="Wilkins M.J."/>
            <person name="Williams K.H."/>
            <person name="Banfield J.F."/>
        </authorList>
    </citation>
    <scope>NUCLEOTIDE SEQUENCE [LARGE SCALE GENOMIC DNA]</scope>
</reference>
<dbReference type="EMBL" id="LCPO01000034">
    <property type="protein sequence ID" value="KKU98103.1"/>
    <property type="molecule type" value="Genomic_DNA"/>
</dbReference>
<protein>
    <submittedName>
        <fullName evidence="3">Sperm nuclear basic protein PL-I isoform PLIb</fullName>
    </submittedName>
</protein>
<evidence type="ECO:0000256" key="1">
    <source>
        <dbReference type="SAM" id="MobiDB-lite"/>
    </source>
</evidence>
<keyword evidence="2" id="KW-0812">Transmembrane</keyword>
<name>A0A0G1X673_9BACT</name>